<keyword evidence="3 11" id="KW-0812">Transmembrane</keyword>
<evidence type="ECO:0000256" key="11">
    <source>
        <dbReference type="SAM" id="Phobius"/>
    </source>
</evidence>
<keyword evidence="16" id="KW-1185">Reference proteome</keyword>
<evidence type="ECO:0000256" key="12">
    <source>
        <dbReference type="SAM" id="SignalP"/>
    </source>
</evidence>
<feature type="region of interest" description="Disordered" evidence="10">
    <location>
        <begin position="244"/>
        <end position="268"/>
    </location>
</feature>
<dbReference type="InterPro" id="IPR025287">
    <property type="entry name" value="WAK_GUB"/>
</dbReference>
<evidence type="ECO:0000256" key="2">
    <source>
        <dbReference type="ARBA" id="ARBA00012513"/>
    </source>
</evidence>
<dbReference type="EMBL" id="JBBPBN010000024">
    <property type="protein sequence ID" value="KAK9009301.1"/>
    <property type="molecule type" value="Genomic_DNA"/>
</dbReference>
<feature type="domain" description="Wall-associated receptor kinase C-terminal" evidence="14">
    <location>
        <begin position="530"/>
        <end position="566"/>
    </location>
</feature>
<feature type="transmembrane region" description="Helical" evidence="11">
    <location>
        <begin position="587"/>
        <end position="607"/>
    </location>
</feature>
<protein>
    <recommendedName>
        <fullName evidence="2">non-specific serine/threonine protein kinase</fullName>
        <ecNumber evidence="2">2.7.11.1</ecNumber>
    </recommendedName>
</protein>
<evidence type="ECO:0000313" key="15">
    <source>
        <dbReference type="EMBL" id="KAK9009301.1"/>
    </source>
</evidence>
<dbReference type="InterPro" id="IPR032872">
    <property type="entry name" value="WAK_assoc_C"/>
</dbReference>
<keyword evidence="6 11" id="KW-0472">Membrane</keyword>
<organism evidence="15 16">
    <name type="scientific">Hibiscus sabdariffa</name>
    <name type="common">roselle</name>
    <dbReference type="NCBI Taxonomy" id="183260"/>
    <lineage>
        <taxon>Eukaryota</taxon>
        <taxon>Viridiplantae</taxon>
        <taxon>Streptophyta</taxon>
        <taxon>Embryophyta</taxon>
        <taxon>Tracheophyta</taxon>
        <taxon>Spermatophyta</taxon>
        <taxon>Magnoliopsida</taxon>
        <taxon>eudicotyledons</taxon>
        <taxon>Gunneridae</taxon>
        <taxon>Pentapetalae</taxon>
        <taxon>rosids</taxon>
        <taxon>malvids</taxon>
        <taxon>Malvales</taxon>
        <taxon>Malvaceae</taxon>
        <taxon>Malvoideae</taxon>
        <taxon>Hibiscus</taxon>
    </lineage>
</organism>
<dbReference type="EC" id="2.7.11.1" evidence="2"/>
<comment type="catalytic activity">
    <reaction evidence="9">
        <text>L-seryl-[protein] + ATP = O-phospho-L-seryl-[protein] + ADP + H(+)</text>
        <dbReference type="Rhea" id="RHEA:17989"/>
        <dbReference type="Rhea" id="RHEA-COMP:9863"/>
        <dbReference type="Rhea" id="RHEA-COMP:11604"/>
        <dbReference type="ChEBI" id="CHEBI:15378"/>
        <dbReference type="ChEBI" id="CHEBI:29999"/>
        <dbReference type="ChEBI" id="CHEBI:30616"/>
        <dbReference type="ChEBI" id="CHEBI:83421"/>
        <dbReference type="ChEBI" id="CHEBI:456216"/>
        <dbReference type="EC" id="2.7.11.1"/>
    </reaction>
</comment>
<dbReference type="PANTHER" id="PTHR33355:SF12">
    <property type="entry name" value="WALL-ASSOCIATED RECEPTOR KINASE CARBOXY-TERMINAL PROTEIN"/>
    <property type="match status" value="1"/>
</dbReference>
<evidence type="ECO:0000256" key="5">
    <source>
        <dbReference type="ARBA" id="ARBA00022989"/>
    </source>
</evidence>
<dbReference type="PANTHER" id="PTHR33355">
    <property type="entry name" value="WALL-ASSOCIATED RECEPTOR KINASE CARBOXY-TERMINAL PROTEIN-RELATED"/>
    <property type="match status" value="1"/>
</dbReference>
<gene>
    <name evidence="15" type="ORF">V6N11_035843</name>
</gene>
<proteinExistence type="predicted"/>
<evidence type="ECO:0000256" key="1">
    <source>
        <dbReference type="ARBA" id="ARBA00004167"/>
    </source>
</evidence>
<comment type="caution">
    <text evidence="15">The sequence shown here is derived from an EMBL/GenBank/DDBJ whole genome shotgun (WGS) entry which is preliminary data.</text>
</comment>
<feature type="chain" id="PRO_5045044390" description="non-specific serine/threonine protein kinase" evidence="12">
    <location>
        <begin position="16"/>
        <end position="608"/>
    </location>
</feature>
<evidence type="ECO:0000256" key="4">
    <source>
        <dbReference type="ARBA" id="ARBA00022729"/>
    </source>
</evidence>
<evidence type="ECO:0000256" key="3">
    <source>
        <dbReference type="ARBA" id="ARBA00022692"/>
    </source>
</evidence>
<evidence type="ECO:0000256" key="10">
    <source>
        <dbReference type="SAM" id="MobiDB-lite"/>
    </source>
</evidence>
<evidence type="ECO:0000256" key="7">
    <source>
        <dbReference type="ARBA" id="ARBA00023180"/>
    </source>
</evidence>
<keyword evidence="5 11" id="KW-1133">Transmembrane helix</keyword>
<dbReference type="Pfam" id="PF14380">
    <property type="entry name" value="WAK_assoc"/>
    <property type="match status" value="1"/>
</dbReference>
<evidence type="ECO:0000256" key="9">
    <source>
        <dbReference type="ARBA" id="ARBA00048679"/>
    </source>
</evidence>
<evidence type="ECO:0000259" key="14">
    <source>
        <dbReference type="Pfam" id="PF14380"/>
    </source>
</evidence>
<name>A0ABR2R8M7_9ROSI</name>
<dbReference type="Pfam" id="PF13947">
    <property type="entry name" value="GUB_WAK_bind"/>
    <property type="match status" value="1"/>
</dbReference>
<keyword evidence="4 12" id="KW-0732">Signal</keyword>
<evidence type="ECO:0000256" key="6">
    <source>
        <dbReference type="ARBA" id="ARBA00023136"/>
    </source>
</evidence>
<dbReference type="Proteomes" id="UP001396334">
    <property type="component" value="Unassembled WGS sequence"/>
</dbReference>
<reference evidence="15 16" key="1">
    <citation type="journal article" date="2024" name="G3 (Bethesda)">
        <title>Genome assembly of Hibiscus sabdariffa L. provides insights into metabolisms of medicinal natural products.</title>
        <authorList>
            <person name="Kim T."/>
        </authorList>
    </citation>
    <scope>NUCLEOTIDE SEQUENCE [LARGE SCALE GENOMIC DNA]</scope>
    <source>
        <strain evidence="15">TK-2024</strain>
        <tissue evidence="15">Old leaves</tissue>
    </source>
</reference>
<evidence type="ECO:0000259" key="13">
    <source>
        <dbReference type="Pfam" id="PF13947"/>
    </source>
</evidence>
<feature type="region of interest" description="Disordered" evidence="10">
    <location>
        <begin position="113"/>
        <end position="143"/>
    </location>
</feature>
<evidence type="ECO:0000256" key="8">
    <source>
        <dbReference type="ARBA" id="ARBA00047899"/>
    </source>
</evidence>
<feature type="signal peptide" evidence="12">
    <location>
        <begin position="1"/>
        <end position="15"/>
    </location>
</feature>
<comment type="subcellular location">
    <subcellularLocation>
        <location evidence="1">Membrane</location>
        <topology evidence="1">Single-pass membrane protein</topology>
    </subcellularLocation>
</comment>
<evidence type="ECO:0000313" key="16">
    <source>
        <dbReference type="Proteomes" id="UP001396334"/>
    </source>
</evidence>
<keyword evidence="7" id="KW-0325">Glycoprotein</keyword>
<accession>A0ABR2R8M7</accession>
<feature type="domain" description="Wall-associated receptor kinase galacturonan-binding" evidence="13">
    <location>
        <begin position="347"/>
        <end position="406"/>
    </location>
</feature>
<sequence length="608" mass="66556">MRLSSFSLMFFLASGKLDVHLLARLKTASDELLALLFTTYEQVPDEAIVEFKATSDVSSRSRVIPVLAHNSAQQQDGSSRGDVPTTEDINQAVTNVHSEPVISHAEPQLFTEETSDDVVDSEHTPQLSERSLEHNANDGSLGSMNASQSVHVADQDMEGSEGVVNQGQVEVEEELIISIGPPLFPFELGVVPKVVKCENSVVPLPESFLNPFSSCPRTSLIYGCTQDSSFSKIGRNDQSKLKLEDQSNDRMGHNSSHGNPVRAQGDDDNVESWTYESSKNINAVCSISKSLDLGDLEITSDLPPPVDNPEDVTIFVNILLGRKQKMQLFVALAFIFQFQPVLSVTSCRTVCGSIAIKYPFGIDDGCGAPQYRQMLNCTNDLFFVTPSGRYKVQSIDYEKKTMVVYDPAMSTCAILQPHHDFVMSDIQSVIIPPTSDTVFALLNCSIDSPVLNHYKNLCFDFAGHSCDELYGACNAFRIFHSLTNSSPPCCFTGYDTVKYMSMNILDCTHYTSVINADSLSGIGPLDWIYGIKLSYSVPDTGCERCTRSGGTCGYDTETGVMMCLCSTSTNSTRECGSMGDIGGVQKLGLWTNFHAFAFVLGAFIYLII</sequence>
<comment type="catalytic activity">
    <reaction evidence="8">
        <text>L-threonyl-[protein] + ATP = O-phospho-L-threonyl-[protein] + ADP + H(+)</text>
        <dbReference type="Rhea" id="RHEA:46608"/>
        <dbReference type="Rhea" id="RHEA-COMP:11060"/>
        <dbReference type="Rhea" id="RHEA-COMP:11605"/>
        <dbReference type="ChEBI" id="CHEBI:15378"/>
        <dbReference type="ChEBI" id="CHEBI:30013"/>
        <dbReference type="ChEBI" id="CHEBI:30616"/>
        <dbReference type="ChEBI" id="CHEBI:61977"/>
        <dbReference type="ChEBI" id="CHEBI:456216"/>
        <dbReference type="EC" id="2.7.11.1"/>
    </reaction>
</comment>